<reference evidence="1" key="1">
    <citation type="submission" date="2021-08" db="EMBL/GenBank/DDBJ databases">
        <title>The first chromosome-level gecko genome reveals the dynamic sex chromosomes of Neotropical dwarf geckos (Sphaerodactylidae: Sphaerodactylus).</title>
        <authorList>
            <person name="Pinto B.J."/>
            <person name="Keating S.E."/>
            <person name="Gamble T."/>
        </authorList>
    </citation>
    <scope>NUCLEOTIDE SEQUENCE</scope>
    <source>
        <strain evidence="1">TG3544</strain>
    </source>
</reference>
<evidence type="ECO:0000313" key="1">
    <source>
        <dbReference type="EMBL" id="KAH8014257.1"/>
    </source>
</evidence>
<sequence length="186" mass="19690">MAGKNKKDKVKKNGSDCEDWRWGPCVPNSKDCGVGYREGTCNEETKKLKCKIPCNWKKEFGGSLVRIAVPAASGSISTMPGVVAVVVVVGFTASPRRSACSQTRSADKVNKAAAEESLPLNRFPTGHHKVLPVAAGGGHGETAGKADGSREARIHGPGGSGDIASSSSNRLPPRARPFLWLARWHS</sequence>
<protein>
    <submittedName>
        <fullName evidence="1">Uncharacterized protein</fullName>
    </submittedName>
</protein>
<accession>A0ACB8G459</accession>
<dbReference type="EMBL" id="CM037615">
    <property type="protein sequence ID" value="KAH8014257.1"/>
    <property type="molecule type" value="Genomic_DNA"/>
</dbReference>
<evidence type="ECO:0000313" key="2">
    <source>
        <dbReference type="Proteomes" id="UP000827872"/>
    </source>
</evidence>
<name>A0ACB8G459_9SAUR</name>
<dbReference type="Proteomes" id="UP000827872">
    <property type="component" value="Linkage Group LG02"/>
</dbReference>
<organism evidence="1 2">
    <name type="scientific">Sphaerodactylus townsendi</name>
    <dbReference type="NCBI Taxonomy" id="933632"/>
    <lineage>
        <taxon>Eukaryota</taxon>
        <taxon>Metazoa</taxon>
        <taxon>Chordata</taxon>
        <taxon>Craniata</taxon>
        <taxon>Vertebrata</taxon>
        <taxon>Euteleostomi</taxon>
        <taxon>Lepidosauria</taxon>
        <taxon>Squamata</taxon>
        <taxon>Bifurcata</taxon>
        <taxon>Gekkota</taxon>
        <taxon>Sphaerodactylidae</taxon>
        <taxon>Sphaerodactylus</taxon>
    </lineage>
</organism>
<comment type="caution">
    <text evidence="1">The sequence shown here is derived from an EMBL/GenBank/DDBJ whole genome shotgun (WGS) entry which is preliminary data.</text>
</comment>
<gene>
    <name evidence="1" type="ORF">K3G42_027917</name>
</gene>
<proteinExistence type="predicted"/>
<keyword evidence="2" id="KW-1185">Reference proteome</keyword>